<gene>
    <name evidence="14" type="ORF">SAMN05444955_102208</name>
</gene>
<dbReference type="GO" id="GO:0006269">
    <property type="term" value="P:DNA replication, synthesis of primer"/>
    <property type="evidence" value="ECO:0007669"/>
    <property type="project" value="UniProtKB-UniRule"/>
</dbReference>
<dbReference type="InterPro" id="IPR007693">
    <property type="entry name" value="DNA_helicase_DnaB-like_N"/>
</dbReference>
<reference evidence="14 15" key="1">
    <citation type="submission" date="2016-10" db="EMBL/GenBank/DDBJ databases">
        <authorList>
            <person name="de Groot N.N."/>
        </authorList>
    </citation>
    <scope>NUCLEOTIDE SEQUENCE [LARGE SCALE GENOMIC DNA]</scope>
    <source>
        <strain evidence="14 15">DSM 46701</strain>
    </source>
</reference>
<keyword evidence="8 12" id="KW-0238">DNA-binding</keyword>
<evidence type="ECO:0000256" key="12">
    <source>
        <dbReference type="RuleBase" id="RU362085"/>
    </source>
</evidence>
<dbReference type="GO" id="GO:0005829">
    <property type="term" value="C:cytosol"/>
    <property type="evidence" value="ECO:0007669"/>
    <property type="project" value="TreeGrafter"/>
</dbReference>
<evidence type="ECO:0000256" key="10">
    <source>
        <dbReference type="ARBA" id="ARBA00048954"/>
    </source>
</evidence>
<dbReference type="GO" id="GO:0003677">
    <property type="term" value="F:DNA binding"/>
    <property type="evidence" value="ECO:0007669"/>
    <property type="project" value="UniProtKB-UniRule"/>
</dbReference>
<dbReference type="PANTHER" id="PTHR30153">
    <property type="entry name" value="REPLICATIVE DNA HELICASE DNAB"/>
    <property type="match status" value="1"/>
</dbReference>
<proteinExistence type="inferred from homology"/>
<comment type="similarity">
    <text evidence="1 12">Belongs to the helicase family. DnaB subfamily.</text>
</comment>
<dbReference type="STRING" id="1173111.SAMN05444955_102208"/>
<dbReference type="FunFam" id="1.10.860.10:FF:000001">
    <property type="entry name" value="Replicative DNA helicase"/>
    <property type="match status" value="1"/>
</dbReference>
<evidence type="ECO:0000313" key="15">
    <source>
        <dbReference type="Proteomes" id="UP000199695"/>
    </source>
</evidence>
<keyword evidence="3 12" id="KW-0235">DNA replication</keyword>
<evidence type="ECO:0000256" key="3">
    <source>
        <dbReference type="ARBA" id="ARBA00022705"/>
    </source>
</evidence>
<dbReference type="GO" id="GO:0016887">
    <property type="term" value="F:ATP hydrolysis activity"/>
    <property type="evidence" value="ECO:0007669"/>
    <property type="project" value="RHEA"/>
</dbReference>
<dbReference type="Gene3D" id="3.40.50.300">
    <property type="entry name" value="P-loop containing nucleotide triphosphate hydrolases"/>
    <property type="match status" value="1"/>
</dbReference>
<dbReference type="InterPro" id="IPR036185">
    <property type="entry name" value="DNA_heli_DnaB-like_N_sf"/>
</dbReference>
<dbReference type="NCBIfam" id="NF004384">
    <property type="entry name" value="PRK05748.1"/>
    <property type="match status" value="1"/>
</dbReference>
<keyword evidence="15" id="KW-1185">Reference proteome</keyword>
<evidence type="ECO:0000256" key="2">
    <source>
        <dbReference type="ARBA" id="ARBA00022515"/>
    </source>
</evidence>
<evidence type="ECO:0000256" key="7">
    <source>
        <dbReference type="ARBA" id="ARBA00022840"/>
    </source>
</evidence>
<keyword evidence="4 12" id="KW-0547">Nucleotide-binding</keyword>
<evidence type="ECO:0000256" key="4">
    <source>
        <dbReference type="ARBA" id="ARBA00022741"/>
    </source>
</evidence>
<dbReference type="GO" id="GO:0043139">
    <property type="term" value="F:5'-3' DNA helicase activity"/>
    <property type="evidence" value="ECO:0007669"/>
    <property type="project" value="UniProtKB-EC"/>
</dbReference>
<dbReference type="GO" id="GO:1990077">
    <property type="term" value="C:primosome complex"/>
    <property type="evidence" value="ECO:0007669"/>
    <property type="project" value="UniProtKB-UniRule"/>
</dbReference>
<evidence type="ECO:0000256" key="9">
    <source>
        <dbReference type="ARBA" id="ARBA00023235"/>
    </source>
</evidence>
<dbReference type="AlphaFoldDB" id="A0A1H8BL03"/>
<keyword evidence="9" id="KW-0413">Isomerase</keyword>
<comment type="catalytic activity">
    <reaction evidence="10 12">
        <text>ATP + H2O = ADP + phosphate + H(+)</text>
        <dbReference type="Rhea" id="RHEA:13065"/>
        <dbReference type="ChEBI" id="CHEBI:15377"/>
        <dbReference type="ChEBI" id="CHEBI:15378"/>
        <dbReference type="ChEBI" id="CHEBI:30616"/>
        <dbReference type="ChEBI" id="CHEBI:43474"/>
        <dbReference type="ChEBI" id="CHEBI:456216"/>
        <dbReference type="EC" id="5.6.2.3"/>
    </reaction>
</comment>
<protein>
    <recommendedName>
        <fullName evidence="11 12">Replicative DNA helicase</fullName>
        <ecNumber evidence="11 12">5.6.2.3</ecNumber>
    </recommendedName>
</protein>
<keyword evidence="7 12" id="KW-0067">ATP-binding</keyword>
<dbReference type="RefSeq" id="WP_089965175.1">
    <property type="nucleotide sequence ID" value="NZ_FOCQ01000002.1"/>
</dbReference>
<evidence type="ECO:0000256" key="5">
    <source>
        <dbReference type="ARBA" id="ARBA00022801"/>
    </source>
</evidence>
<dbReference type="SUPFAM" id="SSF48024">
    <property type="entry name" value="N-terminal domain of DnaB helicase"/>
    <property type="match status" value="1"/>
</dbReference>
<evidence type="ECO:0000256" key="1">
    <source>
        <dbReference type="ARBA" id="ARBA00008428"/>
    </source>
</evidence>
<keyword evidence="5 12" id="KW-0378">Hydrolase</keyword>
<accession>A0A1H8BL03</accession>
<dbReference type="PROSITE" id="PS51199">
    <property type="entry name" value="SF4_HELICASE"/>
    <property type="match status" value="1"/>
</dbReference>
<feature type="domain" description="SF4 helicase" evidence="13">
    <location>
        <begin position="179"/>
        <end position="443"/>
    </location>
</feature>
<evidence type="ECO:0000256" key="8">
    <source>
        <dbReference type="ARBA" id="ARBA00023125"/>
    </source>
</evidence>
<dbReference type="Gene3D" id="1.10.860.10">
    <property type="entry name" value="DNAb Helicase, Chain A"/>
    <property type="match status" value="1"/>
</dbReference>
<dbReference type="OrthoDB" id="9773982at2"/>
<dbReference type="GO" id="GO:0005524">
    <property type="term" value="F:ATP binding"/>
    <property type="evidence" value="ECO:0007669"/>
    <property type="project" value="UniProtKB-UniRule"/>
</dbReference>
<dbReference type="Proteomes" id="UP000199695">
    <property type="component" value="Unassembled WGS sequence"/>
</dbReference>
<organism evidence="14 15">
    <name type="scientific">Lihuaxuella thermophila</name>
    <dbReference type="NCBI Taxonomy" id="1173111"/>
    <lineage>
        <taxon>Bacteria</taxon>
        <taxon>Bacillati</taxon>
        <taxon>Bacillota</taxon>
        <taxon>Bacilli</taxon>
        <taxon>Bacillales</taxon>
        <taxon>Thermoactinomycetaceae</taxon>
        <taxon>Lihuaxuella</taxon>
    </lineage>
</organism>
<dbReference type="Pfam" id="PF03796">
    <property type="entry name" value="DnaB_C"/>
    <property type="match status" value="1"/>
</dbReference>
<name>A0A1H8BL03_9BACL</name>
<dbReference type="SUPFAM" id="SSF52540">
    <property type="entry name" value="P-loop containing nucleoside triphosphate hydrolases"/>
    <property type="match status" value="1"/>
</dbReference>
<keyword evidence="2 12" id="KW-0639">Primosome</keyword>
<evidence type="ECO:0000256" key="6">
    <source>
        <dbReference type="ARBA" id="ARBA00022806"/>
    </source>
</evidence>
<dbReference type="CDD" id="cd00984">
    <property type="entry name" value="DnaB_C"/>
    <property type="match status" value="1"/>
</dbReference>
<dbReference type="InterPro" id="IPR007694">
    <property type="entry name" value="DNA_helicase_DnaB-like_C"/>
</dbReference>
<evidence type="ECO:0000256" key="11">
    <source>
        <dbReference type="NCBIfam" id="TIGR00665"/>
    </source>
</evidence>
<dbReference type="PANTHER" id="PTHR30153:SF2">
    <property type="entry name" value="REPLICATIVE DNA HELICASE"/>
    <property type="match status" value="1"/>
</dbReference>
<dbReference type="GO" id="GO:0042802">
    <property type="term" value="F:identical protein binding"/>
    <property type="evidence" value="ECO:0007669"/>
    <property type="project" value="UniProtKB-ARBA"/>
</dbReference>
<dbReference type="NCBIfam" id="TIGR00665">
    <property type="entry name" value="DnaB"/>
    <property type="match status" value="1"/>
</dbReference>
<evidence type="ECO:0000259" key="13">
    <source>
        <dbReference type="PROSITE" id="PS51199"/>
    </source>
</evidence>
<dbReference type="InterPro" id="IPR027417">
    <property type="entry name" value="P-loop_NTPase"/>
</dbReference>
<dbReference type="EC" id="5.6.2.3" evidence="11 12"/>
<comment type="function">
    <text evidence="12">The main replicative DNA helicase, it participates in initiation and elongation during chromosome replication. Travels ahead of the DNA replisome, separating dsDNA into templates for DNA synthesis. A processive ATP-dependent 5'-3' DNA helicase it has DNA-dependent ATPase activity.</text>
</comment>
<sequence>MSDLFADRLPPHNHEAEQAVLGAILLEPSVLISVNERLKAEDFYRQAHQRLFQVINDLAEKGEPVDLVTLTSELQDRKLLEEVGGVPYLTELASVVPTAANVDYYAKIVEEKAILRRLIRTATQIAAAGYTGGEEVTQVLNEAEKRILEISQRRIRGGFIPIRDVLIESYEQIEALHFNKSGINGIPSGFVDLDRMTSGFKGSDLIILAARPSMGKTAFALNVAQNVAVRAGKTVAIFNLEMSAAQMVMRMLAAEGNIDAQAFRTGNLNEEDWEKLTMAISTLSEAPIFIDDTPGVTVYDIRAKLRRLQAEHGLGLVVIDYLQLISGRGGESRQQEISEISRSLKLMARELDVPVIALSQLSRAVEQRQDKRPMLSDLRESGSIEQDADLVAFLYRDDYYNEDSEKKNIAELIIGKQRNGPVGKVELLFLKNYNKFLSLEMKHKDFHE</sequence>
<dbReference type="EMBL" id="FOCQ01000002">
    <property type="protein sequence ID" value="SEM82728.1"/>
    <property type="molecule type" value="Genomic_DNA"/>
</dbReference>
<dbReference type="InterPro" id="IPR007692">
    <property type="entry name" value="DNA_helicase_DnaB"/>
</dbReference>
<dbReference type="FunFam" id="3.40.50.300:FF:000076">
    <property type="entry name" value="Replicative DNA helicase"/>
    <property type="match status" value="1"/>
</dbReference>
<keyword evidence="6 12" id="KW-0347">Helicase</keyword>
<evidence type="ECO:0000313" key="14">
    <source>
        <dbReference type="EMBL" id="SEM82728.1"/>
    </source>
</evidence>
<dbReference type="InterPro" id="IPR016136">
    <property type="entry name" value="DNA_helicase_N/primase_C"/>
</dbReference>
<dbReference type="Pfam" id="PF00772">
    <property type="entry name" value="DnaB"/>
    <property type="match status" value="1"/>
</dbReference>